<name>A0ABW8JZ11_9GAMM</name>
<feature type="domain" description="Beta-lactamase-related" evidence="2">
    <location>
        <begin position="33"/>
        <end position="365"/>
    </location>
</feature>
<protein>
    <submittedName>
        <fullName evidence="3">Beta-lactamase family protein</fullName>
    </submittedName>
</protein>
<dbReference type="InterPro" id="IPR050789">
    <property type="entry name" value="Diverse_Enzym_Activities"/>
</dbReference>
<feature type="signal peptide" evidence="1">
    <location>
        <begin position="1"/>
        <end position="25"/>
    </location>
</feature>
<keyword evidence="1" id="KW-0732">Signal</keyword>
<dbReference type="Proteomes" id="UP001620408">
    <property type="component" value="Unassembled WGS sequence"/>
</dbReference>
<proteinExistence type="predicted"/>
<evidence type="ECO:0000313" key="4">
    <source>
        <dbReference type="Proteomes" id="UP001620408"/>
    </source>
</evidence>
<evidence type="ECO:0000259" key="2">
    <source>
        <dbReference type="Pfam" id="PF00144"/>
    </source>
</evidence>
<gene>
    <name evidence="3" type="ORF">ISS97_01280</name>
</gene>
<reference evidence="3 4" key="1">
    <citation type="submission" date="2020-10" db="EMBL/GenBank/DDBJ databases">
        <title>Phylogeny of dyella-like bacteria.</title>
        <authorList>
            <person name="Fu J."/>
        </authorList>
    </citation>
    <scope>NUCLEOTIDE SEQUENCE [LARGE SCALE GENOMIC DNA]</scope>
    <source>
        <strain evidence="3 4">BB4</strain>
    </source>
</reference>
<dbReference type="Gene3D" id="3.40.710.10">
    <property type="entry name" value="DD-peptidase/beta-lactamase superfamily"/>
    <property type="match status" value="1"/>
</dbReference>
<evidence type="ECO:0000313" key="3">
    <source>
        <dbReference type="EMBL" id="MFK2915880.1"/>
    </source>
</evidence>
<dbReference type="Pfam" id="PF00144">
    <property type="entry name" value="Beta-lactamase"/>
    <property type="match status" value="1"/>
</dbReference>
<organism evidence="3 4">
    <name type="scientific">Dyella koreensis</name>
    <dbReference type="NCBI Taxonomy" id="311235"/>
    <lineage>
        <taxon>Bacteria</taxon>
        <taxon>Pseudomonadati</taxon>
        <taxon>Pseudomonadota</taxon>
        <taxon>Gammaproteobacteria</taxon>
        <taxon>Lysobacterales</taxon>
        <taxon>Rhodanobacteraceae</taxon>
        <taxon>Dyella</taxon>
    </lineage>
</organism>
<feature type="chain" id="PRO_5046992643" evidence="1">
    <location>
        <begin position="26"/>
        <end position="386"/>
    </location>
</feature>
<dbReference type="RefSeq" id="WP_379987469.1">
    <property type="nucleotide sequence ID" value="NZ_JADIKD010000005.1"/>
</dbReference>
<dbReference type="InterPro" id="IPR012338">
    <property type="entry name" value="Beta-lactam/transpept-like"/>
</dbReference>
<sequence>MGKYAVVVVSACLGLAAGLPMQAEAQPATLERALQAMQPKSVLPGYCVAVVDGGGVRYAKGFGYADIAQQRPYTADTVQPVGSISKTLIGVAAIQLVESGALNLDADIDGALPFAVRNPGFPAAPITLRQLGTHTSGIVDREPFYTQSYTKGAQPVFDIKTPLRAYLDPKGTHYDPANFIKARPGTTYRYSNLGASLAALMVETKAGTSYRAYTQEHIFDPLRMSATGWAPSEAKGAVATLYDKNRSAIAPYAFPSYPDSGLYTSCADLGRFLAAMIRGYQGQPGLLKPASFRQMFAPQWSKQEQPKGARPGAGIDNGFFWQRLERGEFGHTGGDKGFTTQMAFNPVDGTGRILITNISYGDRKDVVREFDSIWATLAKYEQSPEP</sequence>
<dbReference type="InterPro" id="IPR001466">
    <property type="entry name" value="Beta-lactam-related"/>
</dbReference>
<accession>A0ABW8JZ11</accession>
<comment type="caution">
    <text evidence="3">The sequence shown here is derived from an EMBL/GenBank/DDBJ whole genome shotgun (WGS) entry which is preliminary data.</text>
</comment>
<dbReference type="SUPFAM" id="SSF56601">
    <property type="entry name" value="beta-lactamase/transpeptidase-like"/>
    <property type="match status" value="1"/>
</dbReference>
<evidence type="ECO:0000256" key="1">
    <source>
        <dbReference type="SAM" id="SignalP"/>
    </source>
</evidence>
<dbReference type="EMBL" id="JADIKD010000005">
    <property type="protein sequence ID" value="MFK2915880.1"/>
    <property type="molecule type" value="Genomic_DNA"/>
</dbReference>
<keyword evidence="4" id="KW-1185">Reference proteome</keyword>
<dbReference type="PANTHER" id="PTHR43283">
    <property type="entry name" value="BETA-LACTAMASE-RELATED"/>
    <property type="match status" value="1"/>
</dbReference>